<accession>E6QND2</accession>
<dbReference type="AlphaFoldDB" id="E6QND2"/>
<dbReference type="EMBL" id="CABQ01000265">
    <property type="protein sequence ID" value="CBI08753.1"/>
    <property type="molecule type" value="Genomic_DNA"/>
</dbReference>
<proteinExistence type="predicted"/>
<reference evidence="1" key="1">
    <citation type="submission" date="2009-10" db="EMBL/GenBank/DDBJ databases">
        <title>Diversity of trophic interactions inside an arsenic-rich microbial ecosystem.</title>
        <authorList>
            <person name="Bertin P.N."/>
            <person name="Heinrich-Salmeron A."/>
            <person name="Pelletier E."/>
            <person name="Goulhen-Chollet F."/>
            <person name="Arsene-Ploetze F."/>
            <person name="Gallien S."/>
            <person name="Calteau A."/>
            <person name="Vallenet D."/>
            <person name="Casiot C."/>
            <person name="Chane-Woon-Ming B."/>
            <person name="Giloteaux L."/>
            <person name="Barakat M."/>
            <person name="Bonnefoy V."/>
            <person name="Bruneel O."/>
            <person name="Chandler M."/>
            <person name="Cleiss J."/>
            <person name="Duran R."/>
            <person name="Elbaz-Poulichet F."/>
            <person name="Fonknechten N."/>
            <person name="Lauga B."/>
            <person name="Mornico D."/>
            <person name="Ortet P."/>
            <person name="Schaeffer C."/>
            <person name="Siguier P."/>
            <person name="Alexander Thil Smith A."/>
            <person name="Van Dorsselaer A."/>
            <person name="Weissenbach J."/>
            <person name="Medigue C."/>
            <person name="Le Paslier D."/>
        </authorList>
    </citation>
    <scope>NUCLEOTIDE SEQUENCE</scope>
</reference>
<comment type="caution">
    <text evidence="1">The sequence shown here is derived from an EMBL/GenBank/DDBJ whole genome shotgun (WGS) entry which is preliminary data.</text>
</comment>
<dbReference type="InterPro" id="IPR014094">
    <property type="entry name" value="LpoB"/>
</dbReference>
<gene>
    <name evidence="1" type="ORF">CARN6_2258</name>
</gene>
<organism evidence="1">
    <name type="scientific">mine drainage metagenome</name>
    <dbReference type="NCBI Taxonomy" id="410659"/>
    <lineage>
        <taxon>unclassified sequences</taxon>
        <taxon>metagenomes</taxon>
        <taxon>ecological metagenomes</taxon>
    </lineage>
</organism>
<sequence length="154" mass="17441">MVAAEMMKDALGREWISDFSTVNNRKRTVIVGEVRNLSDEHISVSAFIEELQRNFINSGRVVFVASSTERIDIRGERADQDINASEATRKAMGKEKGADFMLKGTINTIIDVNGSDQLRYYQVNLTLISLVDNVIVWNGEKKIKKMVARSKLRF</sequence>
<dbReference type="Pfam" id="PF13036">
    <property type="entry name" value="LpoB"/>
    <property type="match status" value="1"/>
</dbReference>
<keyword evidence="1" id="KW-0449">Lipoprotein</keyword>
<protein>
    <submittedName>
        <fullName evidence="1">Putative lipoprotein</fullName>
    </submittedName>
</protein>
<evidence type="ECO:0000313" key="1">
    <source>
        <dbReference type="EMBL" id="CBI08753.1"/>
    </source>
</evidence>
<name>E6QND2_9ZZZZ</name>
<dbReference type="Gene3D" id="3.40.50.10610">
    <property type="entry name" value="ABC-type transport auxiliary lipoprotein component"/>
    <property type="match status" value="1"/>
</dbReference>